<accession>A0A2I0CNS2</accession>
<keyword evidence="1" id="KW-0547">Nucleotide-binding</keyword>
<proteinExistence type="predicted"/>
<evidence type="ECO:0000313" key="1">
    <source>
        <dbReference type="EMBL" id="PKF70772.1"/>
    </source>
</evidence>
<dbReference type="AlphaFoldDB" id="A0A2I0CNS2"/>
<dbReference type="InterPro" id="IPR027417">
    <property type="entry name" value="P-loop_NTPase"/>
</dbReference>
<evidence type="ECO:0000313" key="2">
    <source>
        <dbReference type="Proteomes" id="UP000242861"/>
    </source>
</evidence>
<dbReference type="SUPFAM" id="SSF52540">
    <property type="entry name" value="P-loop containing nucleoside triphosphate hydrolases"/>
    <property type="match status" value="1"/>
</dbReference>
<dbReference type="RefSeq" id="WP_093985488.1">
    <property type="nucleotide sequence ID" value="NZ_BMDE01000009.1"/>
</dbReference>
<gene>
    <name evidence="1" type="ORF">CW360_11580</name>
</gene>
<comment type="caution">
    <text evidence="1">The sequence shown here is derived from an EMBL/GenBank/DDBJ whole genome shotgun (WGS) entry which is preliminary data.</text>
</comment>
<dbReference type="InterPro" id="IPR008868">
    <property type="entry name" value="TniB"/>
</dbReference>
<dbReference type="EMBL" id="PIYS01000019">
    <property type="protein sequence ID" value="PKF70772.1"/>
    <property type="molecule type" value="Genomic_DNA"/>
</dbReference>
<reference evidence="2" key="1">
    <citation type="submission" date="2017-12" db="EMBL/GenBank/DDBJ databases">
        <authorList>
            <person name="Yu X.-Y."/>
        </authorList>
    </citation>
    <scope>NUCLEOTIDE SEQUENCE [LARGE SCALE GENOMIC DNA]</scope>
    <source>
        <strain evidence="2">ZYSR67-Z</strain>
    </source>
</reference>
<dbReference type="Proteomes" id="UP000242861">
    <property type="component" value="Unassembled WGS sequence"/>
</dbReference>
<protein>
    <submittedName>
        <fullName evidence="1">ATP-binding protein</fullName>
    </submittedName>
</protein>
<name>A0A2I0CNS2_9PSED</name>
<dbReference type="GO" id="GO:0005524">
    <property type="term" value="F:ATP binding"/>
    <property type="evidence" value="ECO:0007669"/>
    <property type="project" value="UniProtKB-KW"/>
</dbReference>
<keyword evidence="1" id="KW-0067">ATP-binding</keyword>
<sequence>MSCIYDQLVQHERFSSALAVILAAVERARNKDYQIQPVVGPTRVGKTRVLARAIQEILRTSPVGSQSVISVVSPKHLTARALPDACLSSIGMSTGGFKNHVAATEAFIKAANKRKTELIIFDECQHMLERGSSTTVRAAADFFKLFDGKLEASIVLAGLPSLNQLFQENEQLADRVRRPFQFYPYDWQGPDYTHFRAALATALQYLANNGWRTFDLKDAEFAKRMYIACAGRFGLIVKLFREVEVCSTNGEALYPEFAKAYEAAVIGRLIDFNPFDRRITVQTEHMALVYTKVMSEAGVKV</sequence>
<dbReference type="Pfam" id="PF05621">
    <property type="entry name" value="TniB"/>
    <property type="match status" value="1"/>
</dbReference>
<organism evidence="1 2">
    <name type="scientific">Pseudomonas fluvialis</name>
    <dbReference type="NCBI Taxonomy" id="1793966"/>
    <lineage>
        <taxon>Bacteria</taxon>
        <taxon>Pseudomonadati</taxon>
        <taxon>Pseudomonadota</taxon>
        <taxon>Gammaproteobacteria</taxon>
        <taxon>Pseudomonadales</taxon>
        <taxon>Pseudomonadaceae</taxon>
        <taxon>Pseudomonas</taxon>
    </lineage>
</organism>
<dbReference type="Gene3D" id="3.40.50.300">
    <property type="entry name" value="P-loop containing nucleotide triphosphate hydrolases"/>
    <property type="match status" value="1"/>
</dbReference>